<accession>A0A815L2E5</accession>
<evidence type="ECO:0000313" key="3">
    <source>
        <dbReference type="EMBL" id="CAF1615321.1"/>
    </source>
</evidence>
<dbReference type="EMBL" id="CAJNOI010001324">
    <property type="protein sequence ID" value="CAF1404255.1"/>
    <property type="molecule type" value="Genomic_DNA"/>
</dbReference>
<organism evidence="2 5">
    <name type="scientific">Adineta steineri</name>
    <dbReference type="NCBI Taxonomy" id="433720"/>
    <lineage>
        <taxon>Eukaryota</taxon>
        <taxon>Metazoa</taxon>
        <taxon>Spiralia</taxon>
        <taxon>Gnathifera</taxon>
        <taxon>Rotifera</taxon>
        <taxon>Eurotatoria</taxon>
        <taxon>Bdelloidea</taxon>
        <taxon>Adinetida</taxon>
        <taxon>Adinetidae</taxon>
        <taxon>Adineta</taxon>
    </lineage>
</organism>
<dbReference type="InterPro" id="IPR032675">
    <property type="entry name" value="LRR_dom_sf"/>
</dbReference>
<sequence>MIKNLSILESLPNEILFDLYGYFDAHELYKSFYNLNSRFNYLLKSLSNLSIHFRSLNTHLFYHPMIFFSQIRTLSIYSQENINFHQFPNLRSLIIWSPTDEQIFQINKESFPSIEYLCVSFSIAKPSICSLYQKIFSDGFPSLKSCYLCGCESPKNSIQWSQSPNLQYLHTTSNNSSILNSSPNLYSLTLDLLILDDLLINFKPHFNLKRLELIINSIIWLHDENNFEILFSSLPNIERLSFHKTFSIINSIDILFNYNWLSNMITSLEDLSNEVFLEVFDYVKIHDLSYGFLNLNKRLNQLIRSLKNLSLIIKKENTYESIAFSQQMIRIVVVTLANIELNPFSNLRSLTLNMANENHLKQIRSDVLPDLVYLSIPISFDFQLTKQLASEIFSNCFTSLRYTDLRIVNMPDFLSWSQCSSLRSIHLFSPNINIIPLILQTCTQLTYFGIRITNEHRLKIFSLPNISNHPLKEFIFIQPRNSTFIFDIESIFPLIPNLKRLDLQLYTTSFIDLIELISKSFHNLICFNCYIMEYRNKDEIIDIYKIRNIHSSYFNIQYILREHDSCLYTTHQNLIRLENLPNELLIDIFKYLDIRRLYRSFYNLNDRINNLLESLNQLYLVIWSLKDDHYDDLFASRVHTLIVHFNVSYNLSRYNNVRHLVLFHSKHDQISQVMINGSHLETMSLISPRCFYTTFGFHEMIFSNKFPYLKSCHLTNVYSPSFQLRQLSWSQSPFLRSLHISSHDSLIHVAILNACPNLHSLHLSLFQLDHTPFDVKPHKNLKKMKFILNNLIWPLDNTIFETFFYSMPYLERLIIQRSATIPEMLSDLLQFDWLSKVITQHLSYLKQFVFYLHFINSNKMDQSEFNKVICQIQTNFVNNFHNYRHYRLKISKI</sequence>
<gene>
    <name evidence="2" type="ORF">BJG266_LOCUS37836</name>
    <name evidence="3" type="ORF">QVE165_LOCUS54721</name>
</gene>
<evidence type="ECO:0000313" key="2">
    <source>
        <dbReference type="EMBL" id="CAF1404255.1"/>
    </source>
</evidence>
<keyword evidence="4" id="KW-1185">Reference proteome</keyword>
<feature type="domain" description="F-box" evidence="1">
    <location>
        <begin position="574"/>
        <end position="622"/>
    </location>
</feature>
<dbReference type="Proteomes" id="UP000663832">
    <property type="component" value="Unassembled WGS sequence"/>
</dbReference>
<dbReference type="EMBL" id="CAJNOM010001650">
    <property type="protein sequence ID" value="CAF1615321.1"/>
    <property type="molecule type" value="Genomic_DNA"/>
</dbReference>
<evidence type="ECO:0000313" key="4">
    <source>
        <dbReference type="Proteomes" id="UP000663832"/>
    </source>
</evidence>
<evidence type="ECO:0000259" key="1">
    <source>
        <dbReference type="PROSITE" id="PS50181"/>
    </source>
</evidence>
<dbReference type="AlphaFoldDB" id="A0A815L2E5"/>
<dbReference type="Proteomes" id="UP000663877">
    <property type="component" value="Unassembled WGS sequence"/>
</dbReference>
<evidence type="ECO:0000313" key="5">
    <source>
        <dbReference type="Proteomes" id="UP000663877"/>
    </source>
</evidence>
<comment type="caution">
    <text evidence="2">The sequence shown here is derived from an EMBL/GenBank/DDBJ whole genome shotgun (WGS) entry which is preliminary data.</text>
</comment>
<dbReference type="OrthoDB" id="9985053at2759"/>
<dbReference type="PROSITE" id="PS50181">
    <property type="entry name" value="FBOX"/>
    <property type="match status" value="2"/>
</dbReference>
<dbReference type="Gene3D" id="3.80.10.10">
    <property type="entry name" value="Ribonuclease Inhibitor"/>
    <property type="match status" value="1"/>
</dbReference>
<reference evidence="2" key="1">
    <citation type="submission" date="2021-02" db="EMBL/GenBank/DDBJ databases">
        <authorList>
            <person name="Nowell W R."/>
        </authorList>
    </citation>
    <scope>NUCLEOTIDE SEQUENCE</scope>
</reference>
<name>A0A815L2E5_9BILA</name>
<dbReference type="InterPro" id="IPR001810">
    <property type="entry name" value="F-box_dom"/>
</dbReference>
<protein>
    <recommendedName>
        <fullName evidence="1">F-box domain-containing protein</fullName>
    </recommendedName>
</protein>
<proteinExistence type="predicted"/>
<feature type="domain" description="F-box" evidence="1">
    <location>
        <begin position="5"/>
        <end position="56"/>
    </location>
</feature>